<feature type="region of interest" description="Disordered" evidence="1">
    <location>
        <begin position="1"/>
        <end position="84"/>
    </location>
</feature>
<dbReference type="Proteomes" id="UP001243846">
    <property type="component" value="Unassembled WGS sequence"/>
</dbReference>
<sequence>MTQPAPAQGQEAPAIAPQSSKPPPPKPAAPETAPKAASEAASEAAPESALPEAAKPEAQAETGAAPPLPVPRPKPMRPLPDGLRGSDLGHSACLLTLYLMGARYSEEPAITEENPDCGIARPISVSQILPGVTLDGDPVMRCETARQLAFWLNGTVLPATRFLDGAPRLAAIAPGSTYQCRGVIGTQSSANVSEHALGMLSTSPPSPSTTAKATRSRRVRTTAIWPRPFWPRSGGACLYFTTVLGPGTNAAHDNHLHLDIKARKGGFRICQ</sequence>
<accession>A0ABT8DBJ1</accession>
<dbReference type="InterPro" id="IPR009683">
    <property type="entry name" value="Extensin-like_C"/>
</dbReference>
<dbReference type="Pfam" id="PF06904">
    <property type="entry name" value="Extensin-like_C"/>
    <property type="match status" value="2"/>
</dbReference>
<evidence type="ECO:0000256" key="1">
    <source>
        <dbReference type="SAM" id="MobiDB-lite"/>
    </source>
</evidence>
<evidence type="ECO:0000313" key="3">
    <source>
        <dbReference type="EMBL" id="MDN3713202.1"/>
    </source>
</evidence>
<protein>
    <submittedName>
        <fullName evidence="3">Extensin family protein</fullName>
    </submittedName>
</protein>
<dbReference type="EMBL" id="JAUFRC010000001">
    <property type="protein sequence ID" value="MDN3713202.1"/>
    <property type="molecule type" value="Genomic_DNA"/>
</dbReference>
<keyword evidence="4" id="KW-1185">Reference proteome</keyword>
<gene>
    <name evidence="3" type="ORF">QWZ10_18330</name>
</gene>
<feature type="domain" description="Extensin-like C-terminal" evidence="2">
    <location>
        <begin position="235"/>
        <end position="271"/>
    </location>
</feature>
<reference evidence="4" key="1">
    <citation type="journal article" date="2019" name="Int. J. Syst. Evol. Microbiol.">
        <title>The Global Catalogue of Microorganisms (GCM) 10K type strain sequencing project: providing services to taxonomists for standard genome sequencing and annotation.</title>
        <authorList>
            <consortium name="The Broad Institute Genomics Platform"/>
            <consortium name="The Broad Institute Genome Sequencing Center for Infectious Disease"/>
            <person name="Wu L."/>
            <person name="Ma J."/>
        </authorList>
    </citation>
    <scope>NUCLEOTIDE SEQUENCE [LARGE SCALE GENOMIC DNA]</scope>
    <source>
        <strain evidence="4">CECT 8482</strain>
    </source>
</reference>
<feature type="compositionally biased region" description="Low complexity" evidence="1">
    <location>
        <begin position="29"/>
        <end position="57"/>
    </location>
</feature>
<feature type="domain" description="Extensin-like C-terminal" evidence="2">
    <location>
        <begin position="92"/>
        <end position="198"/>
    </location>
</feature>
<comment type="caution">
    <text evidence="3">The sequence shown here is derived from an EMBL/GenBank/DDBJ whole genome shotgun (WGS) entry which is preliminary data.</text>
</comment>
<proteinExistence type="predicted"/>
<name>A0ABT8DBJ1_9RHOB</name>
<feature type="region of interest" description="Disordered" evidence="1">
    <location>
        <begin position="198"/>
        <end position="217"/>
    </location>
</feature>
<evidence type="ECO:0000259" key="2">
    <source>
        <dbReference type="Pfam" id="PF06904"/>
    </source>
</evidence>
<evidence type="ECO:0000313" key="4">
    <source>
        <dbReference type="Proteomes" id="UP001243846"/>
    </source>
</evidence>
<feature type="compositionally biased region" description="Pro residues" evidence="1">
    <location>
        <begin position="66"/>
        <end position="78"/>
    </location>
</feature>
<organism evidence="3 4">
    <name type="scientific">Paracoccus cavernae</name>
    <dbReference type="NCBI Taxonomy" id="1571207"/>
    <lineage>
        <taxon>Bacteria</taxon>
        <taxon>Pseudomonadati</taxon>
        <taxon>Pseudomonadota</taxon>
        <taxon>Alphaproteobacteria</taxon>
        <taxon>Rhodobacterales</taxon>
        <taxon>Paracoccaceae</taxon>
        <taxon>Paracoccus</taxon>
    </lineage>
</organism>
<feature type="compositionally biased region" description="Low complexity" evidence="1">
    <location>
        <begin position="1"/>
        <end position="19"/>
    </location>
</feature>